<organism evidence="8 9">
    <name type="scientific">Brachionus calyciflorus</name>
    <dbReference type="NCBI Taxonomy" id="104777"/>
    <lineage>
        <taxon>Eukaryota</taxon>
        <taxon>Metazoa</taxon>
        <taxon>Spiralia</taxon>
        <taxon>Gnathifera</taxon>
        <taxon>Rotifera</taxon>
        <taxon>Eurotatoria</taxon>
        <taxon>Monogononta</taxon>
        <taxon>Pseudotrocha</taxon>
        <taxon>Ploima</taxon>
        <taxon>Brachionidae</taxon>
        <taxon>Brachionus</taxon>
    </lineage>
</organism>
<comment type="caution">
    <text evidence="8">The sequence shown here is derived from an EMBL/GenBank/DDBJ whole genome shotgun (WGS) entry which is preliminary data.</text>
</comment>
<reference evidence="8" key="1">
    <citation type="submission" date="2021-02" db="EMBL/GenBank/DDBJ databases">
        <authorList>
            <person name="Nowell W R."/>
        </authorList>
    </citation>
    <scope>NUCLEOTIDE SEQUENCE</scope>
    <source>
        <strain evidence="8">Ploen Becks lab</strain>
    </source>
</reference>
<keyword evidence="4 6" id="KW-1133">Transmembrane helix</keyword>
<feature type="transmembrane region" description="Helical" evidence="6">
    <location>
        <begin position="94"/>
        <end position="112"/>
    </location>
</feature>
<evidence type="ECO:0000256" key="3">
    <source>
        <dbReference type="ARBA" id="ARBA00022692"/>
    </source>
</evidence>
<evidence type="ECO:0000259" key="7">
    <source>
        <dbReference type="Pfam" id="PF10277"/>
    </source>
</evidence>
<evidence type="ECO:0000256" key="6">
    <source>
        <dbReference type="SAM" id="Phobius"/>
    </source>
</evidence>
<name>A0A814QKJ9_9BILA</name>
<evidence type="ECO:0000313" key="9">
    <source>
        <dbReference type="Proteomes" id="UP000663879"/>
    </source>
</evidence>
<dbReference type="InterPro" id="IPR050911">
    <property type="entry name" value="DRAM/TMEM150_Autophagy_Mod"/>
</dbReference>
<feature type="transmembrane region" description="Helical" evidence="6">
    <location>
        <begin position="158"/>
        <end position="183"/>
    </location>
</feature>
<sequence>MTSSRSYLALLIFCISVPIAFGITYVVSVSNGDIPAFFPYISDTGTLPPASCIFGQFVDIGTALIFFICLIRYYHIKCLIMSRRSKNMINWNKFSFIFGNISCLGLSLVGNFQFTNQFILHSIGAVLSFGGLFIYINIQIYISKYFASELKLKNWVHIYRLVFICLSTISSIISSIFLVISFSKFDGEDRLQWKPTDSGFVEHVISSSSEWVFVLLLIMVFASFTNEFKQIESVKFN</sequence>
<dbReference type="PANTHER" id="PTHR21324">
    <property type="entry name" value="FASTING-INDUCIBLE INTEGRAL MEMBRANE PROTEIN TM6P1-RELATED"/>
    <property type="match status" value="1"/>
</dbReference>
<feature type="transmembrane region" description="Helical" evidence="6">
    <location>
        <begin position="118"/>
        <end position="138"/>
    </location>
</feature>
<evidence type="ECO:0000256" key="2">
    <source>
        <dbReference type="ARBA" id="ARBA00006565"/>
    </source>
</evidence>
<dbReference type="GO" id="GO:0012505">
    <property type="term" value="C:endomembrane system"/>
    <property type="evidence" value="ECO:0007669"/>
    <property type="project" value="UniProtKB-SubCell"/>
</dbReference>
<evidence type="ECO:0000313" key="8">
    <source>
        <dbReference type="EMBL" id="CAF1121394.1"/>
    </source>
</evidence>
<accession>A0A814QKJ9</accession>
<proteinExistence type="inferred from homology"/>
<evidence type="ECO:0000256" key="1">
    <source>
        <dbReference type="ARBA" id="ARBA00004127"/>
    </source>
</evidence>
<evidence type="ECO:0000256" key="5">
    <source>
        <dbReference type="ARBA" id="ARBA00023136"/>
    </source>
</evidence>
<protein>
    <recommendedName>
        <fullName evidence="7">CWH43-like N-terminal domain-containing protein</fullName>
    </recommendedName>
</protein>
<gene>
    <name evidence="8" type="ORF">OXX778_LOCUS22057</name>
</gene>
<dbReference type="Proteomes" id="UP000663879">
    <property type="component" value="Unassembled WGS sequence"/>
</dbReference>
<feature type="transmembrane region" description="Helical" evidence="6">
    <location>
        <begin position="47"/>
        <end position="73"/>
    </location>
</feature>
<dbReference type="PANTHER" id="PTHR21324:SF2">
    <property type="entry name" value="EG:22E5.9 PROTEIN"/>
    <property type="match status" value="1"/>
</dbReference>
<evidence type="ECO:0000256" key="4">
    <source>
        <dbReference type="ARBA" id="ARBA00022989"/>
    </source>
</evidence>
<dbReference type="Pfam" id="PF10277">
    <property type="entry name" value="Frag1"/>
    <property type="match status" value="1"/>
</dbReference>
<dbReference type="EMBL" id="CAJNOC010008844">
    <property type="protein sequence ID" value="CAF1121394.1"/>
    <property type="molecule type" value="Genomic_DNA"/>
</dbReference>
<feature type="domain" description="CWH43-like N-terminal" evidence="7">
    <location>
        <begin position="8"/>
        <end position="230"/>
    </location>
</feature>
<dbReference type="InterPro" id="IPR019402">
    <property type="entry name" value="CWH43_N"/>
</dbReference>
<feature type="non-terminal residue" evidence="8">
    <location>
        <position position="1"/>
    </location>
</feature>
<dbReference type="OrthoDB" id="191706at2759"/>
<feature type="transmembrane region" description="Helical" evidence="6">
    <location>
        <begin position="203"/>
        <end position="225"/>
    </location>
</feature>
<feature type="transmembrane region" description="Helical" evidence="6">
    <location>
        <begin position="7"/>
        <end position="27"/>
    </location>
</feature>
<keyword evidence="5 6" id="KW-0472">Membrane</keyword>
<keyword evidence="3 6" id="KW-0812">Transmembrane</keyword>
<comment type="similarity">
    <text evidence="2">Belongs to the DRAM/TMEM150 family.</text>
</comment>
<comment type="subcellular location">
    <subcellularLocation>
        <location evidence="1">Endomembrane system</location>
        <topology evidence="1">Multi-pass membrane protein</topology>
    </subcellularLocation>
</comment>
<dbReference type="AlphaFoldDB" id="A0A814QKJ9"/>
<keyword evidence="9" id="KW-1185">Reference proteome</keyword>